<dbReference type="Proteomes" id="UP000663828">
    <property type="component" value="Unassembled WGS sequence"/>
</dbReference>
<name>A0A816BBI3_ADIRI</name>
<evidence type="ECO:0000256" key="1">
    <source>
        <dbReference type="SAM" id="MobiDB-lite"/>
    </source>
</evidence>
<accession>A0A816BBI3</accession>
<evidence type="ECO:0000313" key="2">
    <source>
        <dbReference type="EMBL" id="CAF1609258.1"/>
    </source>
</evidence>
<dbReference type="EMBL" id="CAJNOR010007038">
    <property type="protein sequence ID" value="CAF1609258.1"/>
    <property type="molecule type" value="Genomic_DNA"/>
</dbReference>
<organism evidence="2 3">
    <name type="scientific">Adineta ricciae</name>
    <name type="common">Rotifer</name>
    <dbReference type="NCBI Taxonomy" id="249248"/>
    <lineage>
        <taxon>Eukaryota</taxon>
        <taxon>Metazoa</taxon>
        <taxon>Spiralia</taxon>
        <taxon>Gnathifera</taxon>
        <taxon>Rotifera</taxon>
        <taxon>Eurotatoria</taxon>
        <taxon>Bdelloidea</taxon>
        <taxon>Adinetida</taxon>
        <taxon>Adinetidae</taxon>
        <taxon>Adineta</taxon>
    </lineage>
</organism>
<sequence length="296" mass="34727">MMSSTRKIKPTRAIDHREFEAYVRANLEANMANTILLTIGIRSYAGILQVDDFNIELLNVRNAVNEKEQLELFVRDSASSIIEVKPAILRELKAFQRECERHFNNPNGRVNSGNSSSTRCENESKRFKSASSSSVMIFRERSNDPEEYSKLKYREKPVNNENYVIETDWSFNNEDILDYDAQFHGSTVASNFNVKEIIHVYVTSQQINHFFEKNMKITAQEIQKFIFLLQHNLAWHIENLYEFALKIRTNHILYRQFTEDFGRYSRSKPDMGLQEKCQWLVTYIKKTSYKPSGYGQ</sequence>
<protein>
    <submittedName>
        <fullName evidence="2">Uncharacterized protein</fullName>
    </submittedName>
</protein>
<feature type="compositionally biased region" description="Polar residues" evidence="1">
    <location>
        <begin position="104"/>
        <end position="119"/>
    </location>
</feature>
<gene>
    <name evidence="2" type="ORF">XAT740_LOCUS48697</name>
</gene>
<proteinExistence type="predicted"/>
<reference evidence="2" key="1">
    <citation type="submission" date="2021-02" db="EMBL/GenBank/DDBJ databases">
        <authorList>
            <person name="Nowell W R."/>
        </authorList>
    </citation>
    <scope>NUCLEOTIDE SEQUENCE</scope>
</reference>
<dbReference type="AlphaFoldDB" id="A0A816BBI3"/>
<keyword evidence="3" id="KW-1185">Reference proteome</keyword>
<evidence type="ECO:0000313" key="3">
    <source>
        <dbReference type="Proteomes" id="UP000663828"/>
    </source>
</evidence>
<feature type="region of interest" description="Disordered" evidence="1">
    <location>
        <begin position="103"/>
        <end position="125"/>
    </location>
</feature>
<comment type="caution">
    <text evidence="2">The sequence shown here is derived from an EMBL/GenBank/DDBJ whole genome shotgun (WGS) entry which is preliminary data.</text>
</comment>